<evidence type="ECO:0000313" key="1">
    <source>
        <dbReference type="EMBL" id="KJV05247.1"/>
    </source>
</evidence>
<dbReference type="AlphaFoldDB" id="A0A0F3IEZ5"/>
<evidence type="ECO:0000313" key="2">
    <source>
        <dbReference type="Proteomes" id="UP000033684"/>
    </source>
</evidence>
<sequence length="83" mass="9313">IRMVWVGYDCMDAGGRQKTAPAFSAFTTSMWLSNAGAVAERQRNPTYIAPMLSGYAIANPTYDCYVLQKHNRNLMNINIYSLT</sequence>
<name>A0A0F3IEZ5_9GAMM</name>
<dbReference type="EMBL" id="LAJX01000264">
    <property type="protein sequence ID" value="KJV05247.1"/>
    <property type="molecule type" value="Genomic_DNA"/>
</dbReference>
<proteinExistence type="predicted"/>
<gene>
    <name evidence="1" type="ORF">VZ94_19575</name>
</gene>
<accession>A0A0F3IEZ5</accession>
<organism evidence="1 2">
    <name type="scientific">Methylocucumis oryzae</name>
    <dbReference type="NCBI Taxonomy" id="1632867"/>
    <lineage>
        <taxon>Bacteria</taxon>
        <taxon>Pseudomonadati</taxon>
        <taxon>Pseudomonadota</taxon>
        <taxon>Gammaproteobacteria</taxon>
        <taxon>Methylococcales</taxon>
        <taxon>Methylococcaceae</taxon>
        <taxon>Methylocucumis</taxon>
    </lineage>
</organism>
<dbReference type="Proteomes" id="UP000033684">
    <property type="component" value="Unassembled WGS sequence"/>
</dbReference>
<comment type="caution">
    <text evidence="1">The sequence shown here is derived from an EMBL/GenBank/DDBJ whole genome shotgun (WGS) entry which is preliminary data.</text>
</comment>
<dbReference type="RefSeq" id="WP_045780516.1">
    <property type="nucleotide sequence ID" value="NZ_LAJX01000264.1"/>
</dbReference>
<keyword evidence="2" id="KW-1185">Reference proteome</keyword>
<feature type="non-terminal residue" evidence="1">
    <location>
        <position position="1"/>
    </location>
</feature>
<reference evidence="2" key="1">
    <citation type="submission" date="2015-03" db="EMBL/GenBank/DDBJ databases">
        <title>Draft genome sequence of a novel methanotroph (Sn10-6) isolated from flooded ricefield rhizosphere in India.</title>
        <authorList>
            <person name="Pandit P.S."/>
            <person name="Pore S.D."/>
            <person name="Arora P."/>
            <person name="Kapse N.G."/>
            <person name="Dhakephalkar P.K."/>
            <person name="Rahalkar M.C."/>
        </authorList>
    </citation>
    <scope>NUCLEOTIDE SEQUENCE [LARGE SCALE GENOMIC DNA]</scope>
    <source>
        <strain evidence="2">Sn10-6</strain>
    </source>
</reference>
<reference evidence="1 2" key="2">
    <citation type="journal article" date="2016" name="Microb. Ecol.">
        <title>Genome Characteristics of a Novel Type I Methanotroph (Sn10-6) Isolated from a Flooded Indian Rice Field.</title>
        <authorList>
            <person name="Rahalkar M.C."/>
            <person name="Pandit P.S."/>
            <person name="Dhakephalkar P.K."/>
            <person name="Pore S."/>
            <person name="Arora P."/>
            <person name="Kapse N."/>
        </authorList>
    </citation>
    <scope>NUCLEOTIDE SEQUENCE [LARGE SCALE GENOMIC DNA]</scope>
    <source>
        <strain evidence="1 2">Sn10-6</strain>
    </source>
</reference>
<protein>
    <submittedName>
        <fullName evidence="1">Uncharacterized protein</fullName>
    </submittedName>
</protein>